<feature type="domain" description="Butirosin biosynthesis protein H N-terminal" evidence="1">
    <location>
        <begin position="13"/>
        <end position="141"/>
    </location>
</feature>
<dbReference type="Pfam" id="PF16169">
    <property type="entry name" value="DUF4872"/>
    <property type="match status" value="1"/>
</dbReference>
<evidence type="ECO:0000259" key="1">
    <source>
        <dbReference type="Pfam" id="PF14399"/>
    </source>
</evidence>
<protein>
    <recommendedName>
        <fullName evidence="5">Lantibiotic ABC transporter</fullName>
    </recommendedName>
</protein>
<dbReference type="AlphaFoldDB" id="A1ZL94"/>
<dbReference type="OrthoDB" id="4075615at2"/>
<keyword evidence="4" id="KW-1185">Reference proteome</keyword>
<accession>A1ZL94</accession>
<dbReference type="Proteomes" id="UP000004095">
    <property type="component" value="Unassembled WGS sequence"/>
</dbReference>
<organism evidence="3 4">
    <name type="scientific">Microscilla marina ATCC 23134</name>
    <dbReference type="NCBI Taxonomy" id="313606"/>
    <lineage>
        <taxon>Bacteria</taxon>
        <taxon>Pseudomonadati</taxon>
        <taxon>Bacteroidota</taxon>
        <taxon>Cytophagia</taxon>
        <taxon>Cytophagales</taxon>
        <taxon>Microscillaceae</taxon>
        <taxon>Microscilla</taxon>
    </lineage>
</organism>
<dbReference type="RefSeq" id="WP_002697331.1">
    <property type="nucleotide sequence ID" value="NZ_AAWS01000014.1"/>
</dbReference>
<comment type="caution">
    <text evidence="3">The sequence shown here is derived from an EMBL/GenBank/DDBJ whole genome shotgun (WGS) entry which is preliminary data.</text>
</comment>
<dbReference type="Pfam" id="PF14399">
    <property type="entry name" value="BtrH_N"/>
    <property type="match status" value="1"/>
</dbReference>
<dbReference type="InterPro" id="IPR026935">
    <property type="entry name" value="BtrH_N"/>
</dbReference>
<name>A1ZL94_MICM2</name>
<evidence type="ECO:0000259" key="2">
    <source>
        <dbReference type="Pfam" id="PF16169"/>
    </source>
</evidence>
<gene>
    <name evidence="3" type="ORF">M23134_07746</name>
</gene>
<evidence type="ECO:0000313" key="4">
    <source>
        <dbReference type="Proteomes" id="UP000004095"/>
    </source>
</evidence>
<proteinExistence type="predicted"/>
<feature type="domain" description="DUF4872" evidence="2">
    <location>
        <begin position="154"/>
        <end position="323"/>
    </location>
</feature>
<dbReference type="InterPro" id="IPR032369">
    <property type="entry name" value="DUF4872"/>
</dbReference>
<evidence type="ECO:0000313" key="3">
    <source>
        <dbReference type="EMBL" id="EAY28648.1"/>
    </source>
</evidence>
<evidence type="ECO:0008006" key="5">
    <source>
        <dbReference type="Google" id="ProtNLM"/>
    </source>
</evidence>
<dbReference type="eggNOG" id="COG4990">
    <property type="taxonomic scope" value="Bacteria"/>
</dbReference>
<reference evidence="3 4" key="1">
    <citation type="submission" date="2007-01" db="EMBL/GenBank/DDBJ databases">
        <authorList>
            <person name="Haygood M."/>
            <person name="Podell S."/>
            <person name="Anderson C."/>
            <person name="Hopkinson B."/>
            <person name="Roe K."/>
            <person name="Barbeau K."/>
            <person name="Gaasterland T."/>
            <person name="Ferriera S."/>
            <person name="Johnson J."/>
            <person name="Kravitz S."/>
            <person name="Beeson K."/>
            <person name="Sutton G."/>
            <person name="Rogers Y.-H."/>
            <person name="Friedman R."/>
            <person name="Frazier M."/>
            <person name="Venter J.C."/>
        </authorList>
    </citation>
    <scope>NUCLEOTIDE SEQUENCE [LARGE SCALE GENOMIC DNA]</scope>
    <source>
        <strain evidence="3 4">ATCC 23134</strain>
    </source>
</reference>
<sequence length="330" mass="37087">MIIEDFNPFIGQHCETTATGSLLKQLGIHLSEPMLFGLGEGLGFIFWRTKSMDYPFIGGRVKPDQLTQNICNHLGLMLEVKETSSVKKAWKNVKGYIDQGKAVGLKLDCYHLDYFTKKIHFAAHYAAMYGYDQTKAYLIDTQPQGSQVSTSLPSLALARSAKGAMASRNLSYTITHSGQAFDLKKAIQNALINNAQRYLNPPIQNLGYKGILKTATEVKQWFEQSKNIKHEFQTTAMLMERAGTGGALFRNIYRDFLKESYELLAIDAFAVAYERFDNIAQQWTQVADLLDQIGLTQHKVLVDECAYLLTTLSAKEHEVMTQLYTAALSI</sequence>
<dbReference type="EMBL" id="AAWS01000014">
    <property type="protein sequence ID" value="EAY28648.1"/>
    <property type="molecule type" value="Genomic_DNA"/>
</dbReference>